<name>A0A0D3J5Z9_EMIH1</name>
<keyword evidence="1" id="KW-0812">Transmembrane</keyword>
<sequence length="399" mass="44286">MGEPAPAESRPCTLFDDSATTHGRRLFVLPDWAKSLNNTRYRQQIWCSGSQACAMSCLTFVHVGKSGGTTVATWLQRSDVSFSQYHSYHSSDVSFSPREDASYQYIVWVRDPVERFRSAYEWQRGVIETNVTGLSNETFCELGPACLEPFKVRVKVRTGHAYSRFPNGTTWEAWMLHFDDANHLAESLSKADEDGEIARRLLRSPIEHLHKGLGWYLDNGIFVERHRARLFVGRVETFEHDVARLAHALRLPWPSSVYASVSLAERRSSAARPALMSAQAVANVRRAYDRTDFEALRTLVRAGLLAADAYDLSPPADGLDLEAFVRATVRVAPDAAPPSSVRLETADAARDERWPSAAAGAVAVGAVAVVVLALSASAAAVTRSWRRHGRARFAHTSLW</sequence>
<dbReference type="Gene3D" id="3.40.50.300">
    <property type="entry name" value="P-loop containing nucleotide triphosphate hydrolases"/>
    <property type="match status" value="1"/>
</dbReference>
<dbReference type="AlphaFoldDB" id="A0A0D3J5Z9"/>
<dbReference type="PaxDb" id="2903-EOD18934"/>
<proteinExistence type="predicted"/>
<dbReference type="InterPro" id="IPR027417">
    <property type="entry name" value="P-loop_NTPase"/>
</dbReference>
<dbReference type="SUPFAM" id="SSF52540">
    <property type="entry name" value="P-loop containing nucleoside triphosphate hydrolases"/>
    <property type="match status" value="1"/>
</dbReference>
<dbReference type="GeneID" id="17264481"/>
<evidence type="ECO:0008006" key="4">
    <source>
        <dbReference type="Google" id="ProtNLM"/>
    </source>
</evidence>
<dbReference type="EnsemblProtists" id="EOD18934">
    <property type="protein sequence ID" value="EOD18934"/>
    <property type="gene ID" value="EMIHUDRAFT_102405"/>
</dbReference>
<evidence type="ECO:0000313" key="2">
    <source>
        <dbReference type="EnsemblProtists" id="EOD18934"/>
    </source>
</evidence>
<organism evidence="2 3">
    <name type="scientific">Emiliania huxleyi (strain CCMP1516)</name>
    <dbReference type="NCBI Taxonomy" id="280463"/>
    <lineage>
        <taxon>Eukaryota</taxon>
        <taxon>Haptista</taxon>
        <taxon>Haptophyta</taxon>
        <taxon>Prymnesiophyceae</taxon>
        <taxon>Isochrysidales</taxon>
        <taxon>Noelaerhabdaceae</taxon>
        <taxon>Emiliania</taxon>
    </lineage>
</organism>
<keyword evidence="1" id="KW-1133">Transmembrane helix</keyword>
<accession>A0A0D3J5Z9</accession>
<keyword evidence="3" id="KW-1185">Reference proteome</keyword>
<evidence type="ECO:0000313" key="3">
    <source>
        <dbReference type="Proteomes" id="UP000013827"/>
    </source>
</evidence>
<protein>
    <recommendedName>
        <fullName evidence="4">Sulfotransferase domain-containing protein</fullName>
    </recommendedName>
</protein>
<dbReference type="HOGENOM" id="CLU_691576_0_0_1"/>
<dbReference type="Proteomes" id="UP000013827">
    <property type="component" value="Unassembled WGS sequence"/>
</dbReference>
<dbReference type="KEGG" id="ehx:EMIHUDRAFT_102405"/>
<evidence type="ECO:0000256" key="1">
    <source>
        <dbReference type="SAM" id="Phobius"/>
    </source>
</evidence>
<keyword evidence="1" id="KW-0472">Membrane</keyword>
<reference evidence="3" key="1">
    <citation type="journal article" date="2013" name="Nature">
        <title>Pan genome of the phytoplankton Emiliania underpins its global distribution.</title>
        <authorList>
            <person name="Read B.A."/>
            <person name="Kegel J."/>
            <person name="Klute M.J."/>
            <person name="Kuo A."/>
            <person name="Lefebvre S.C."/>
            <person name="Maumus F."/>
            <person name="Mayer C."/>
            <person name="Miller J."/>
            <person name="Monier A."/>
            <person name="Salamov A."/>
            <person name="Young J."/>
            <person name="Aguilar M."/>
            <person name="Claverie J.M."/>
            <person name="Frickenhaus S."/>
            <person name="Gonzalez K."/>
            <person name="Herman E.K."/>
            <person name="Lin Y.C."/>
            <person name="Napier J."/>
            <person name="Ogata H."/>
            <person name="Sarno A.F."/>
            <person name="Shmutz J."/>
            <person name="Schroeder D."/>
            <person name="de Vargas C."/>
            <person name="Verret F."/>
            <person name="von Dassow P."/>
            <person name="Valentin K."/>
            <person name="Van de Peer Y."/>
            <person name="Wheeler G."/>
            <person name="Dacks J.B."/>
            <person name="Delwiche C.F."/>
            <person name="Dyhrman S.T."/>
            <person name="Glockner G."/>
            <person name="John U."/>
            <person name="Richards T."/>
            <person name="Worden A.Z."/>
            <person name="Zhang X."/>
            <person name="Grigoriev I.V."/>
            <person name="Allen A.E."/>
            <person name="Bidle K."/>
            <person name="Borodovsky M."/>
            <person name="Bowler C."/>
            <person name="Brownlee C."/>
            <person name="Cock J.M."/>
            <person name="Elias M."/>
            <person name="Gladyshev V.N."/>
            <person name="Groth M."/>
            <person name="Guda C."/>
            <person name="Hadaegh A."/>
            <person name="Iglesias-Rodriguez M.D."/>
            <person name="Jenkins J."/>
            <person name="Jones B.M."/>
            <person name="Lawson T."/>
            <person name="Leese F."/>
            <person name="Lindquist E."/>
            <person name="Lobanov A."/>
            <person name="Lomsadze A."/>
            <person name="Malik S.B."/>
            <person name="Marsh M.E."/>
            <person name="Mackinder L."/>
            <person name="Mock T."/>
            <person name="Mueller-Roeber B."/>
            <person name="Pagarete A."/>
            <person name="Parker M."/>
            <person name="Probert I."/>
            <person name="Quesneville H."/>
            <person name="Raines C."/>
            <person name="Rensing S.A."/>
            <person name="Riano-Pachon D.M."/>
            <person name="Richier S."/>
            <person name="Rokitta S."/>
            <person name="Shiraiwa Y."/>
            <person name="Soanes D.M."/>
            <person name="van der Giezen M."/>
            <person name="Wahlund T.M."/>
            <person name="Williams B."/>
            <person name="Wilson W."/>
            <person name="Wolfe G."/>
            <person name="Wurch L.L."/>
        </authorList>
    </citation>
    <scope>NUCLEOTIDE SEQUENCE</scope>
</reference>
<feature type="transmembrane region" description="Helical" evidence="1">
    <location>
        <begin position="357"/>
        <end position="382"/>
    </location>
</feature>
<reference evidence="2" key="2">
    <citation type="submission" date="2024-10" db="UniProtKB">
        <authorList>
            <consortium name="EnsemblProtists"/>
        </authorList>
    </citation>
    <scope>IDENTIFICATION</scope>
</reference>
<dbReference type="RefSeq" id="XP_005771363.1">
    <property type="nucleotide sequence ID" value="XM_005771306.1"/>
</dbReference>